<dbReference type="InterPro" id="IPR027417">
    <property type="entry name" value="P-loop_NTPase"/>
</dbReference>
<feature type="compositionally biased region" description="Pro residues" evidence="1">
    <location>
        <begin position="884"/>
        <end position="896"/>
    </location>
</feature>
<proteinExistence type="predicted"/>
<dbReference type="SUPFAM" id="SSF55464">
    <property type="entry name" value="Origin of replication-binding domain, RBD-like"/>
    <property type="match status" value="1"/>
</dbReference>
<evidence type="ECO:0000256" key="1">
    <source>
        <dbReference type="SAM" id="MobiDB-lite"/>
    </source>
</evidence>
<dbReference type="SUPFAM" id="SSF52540">
    <property type="entry name" value="P-loop containing nucleoside triphosphate hydrolases"/>
    <property type="match status" value="2"/>
</dbReference>
<name>A0ABR6D609_9HYPH</name>
<organism evidence="3 4">
    <name type="scientific">Methylobacterium fujisawaense</name>
    <dbReference type="NCBI Taxonomy" id="107400"/>
    <lineage>
        <taxon>Bacteria</taxon>
        <taxon>Pseudomonadati</taxon>
        <taxon>Pseudomonadota</taxon>
        <taxon>Alphaproteobacteria</taxon>
        <taxon>Hyphomicrobiales</taxon>
        <taxon>Methylobacteriaceae</taxon>
        <taxon>Methylobacterium</taxon>
    </lineage>
</organism>
<dbReference type="Gene3D" id="2.30.30.940">
    <property type="match status" value="1"/>
</dbReference>
<sequence>MVATISAGTSARYYLAQVEYYLGGREPEGRWLLTEPALGVIAGTPVARTAFENLHAGRHADGRALLQGGHMKTTDGGARTGGYDITFSAPKSVSVLAALGDDALRDAIEAAQEQAVAEAMRFLDCEAAFCRRGKAGAIREPVRLTVALFRHGEARPAEHVDGTTFADPATHHHAVVVNASLRSDGSFGALDGKAFFTMKMAAGARYHLELASRLQTLGLAIEATGGNGLFEVAGVDPGLCAYFSARRHEIADELAAAGIAHSADAPALAAAKARATRGVKREDEFEAHGGDRRAAWRARAAARGFDPAALTAGALQAGRERAPARKLDRVEALIRARVDAVPRALTETQSLVEHRHLVAGVAAALVETGVKAARADAELARLVAEGAVVALRRDRRWPHPIYSTPEVIALERDLRRMARALAGVSLAGIPDPSRVADLVRQDGLNPEQAEAARLATGPAALCIAEGSPGSGKSTLLRPVSSAWTESGWRVIGAATAWKVAHALRDDLCIEARAVDSWLEGAAHGRPFLTDRTCLIVDEAGLLSSRQLHRILAEVERARAAGLRVAVRLVGDRKQLQPIGGPGLRIVADAVGTTRVDTIVRQREAWTREVVTHLGQGRTAEALALLDAQGAVTECTSSQAVAAAMVAAWSAARAANPEAPAPLLIARTNVQVRALNAGIREVLRREGSLAPTDAATLTAVTSSGRPYLLGLAVGDPVRFLARLDALGVVNGTEAVLTGIEGRGDGLSRDADLRLTARIGGREVSFRPRDLADEHRRIRLASAHATTIYGSQGLTTESALVWGDAGLDRHDAFVAMSRARGVTRLFVDRAGLDARVREERALSDRARPVEADERRATLARLMARSGEKASTLDLAEEIPGQAGRAPPSPEPATVPPPQGGRGARPRHRGRGLGRDG</sequence>
<reference evidence="3 4" key="1">
    <citation type="submission" date="2020-08" db="EMBL/GenBank/DDBJ databases">
        <title>Genomic Encyclopedia of Type Strains, Phase IV (KMG-IV): sequencing the most valuable type-strain genomes for metagenomic binning, comparative biology and taxonomic classification.</title>
        <authorList>
            <person name="Goeker M."/>
        </authorList>
    </citation>
    <scope>NUCLEOTIDE SEQUENCE [LARGE SCALE GENOMIC DNA]</scope>
    <source>
        <strain evidence="3 4">DSM 5686</strain>
    </source>
</reference>
<evidence type="ECO:0000313" key="3">
    <source>
        <dbReference type="EMBL" id="MBA9061529.1"/>
    </source>
</evidence>
<accession>A0ABR6D609</accession>
<dbReference type="GeneID" id="96602652"/>
<dbReference type="Pfam" id="PF13604">
    <property type="entry name" value="AAA_30"/>
    <property type="match status" value="1"/>
</dbReference>
<evidence type="ECO:0000313" key="4">
    <source>
        <dbReference type="Proteomes" id="UP000565455"/>
    </source>
</evidence>
<dbReference type="NCBIfam" id="NF041492">
    <property type="entry name" value="MobF"/>
    <property type="match status" value="1"/>
</dbReference>
<gene>
    <name evidence="3" type="ORF">GGQ91_000890</name>
</gene>
<evidence type="ECO:0000259" key="2">
    <source>
        <dbReference type="Pfam" id="PF08751"/>
    </source>
</evidence>
<feature type="compositionally biased region" description="Basic residues" evidence="1">
    <location>
        <begin position="901"/>
        <end position="914"/>
    </location>
</feature>
<dbReference type="RefSeq" id="WP_182591449.1">
    <property type="nucleotide sequence ID" value="NZ_JACJIM010000001.1"/>
</dbReference>
<feature type="domain" description="TrwC relaxase" evidence="2">
    <location>
        <begin position="8"/>
        <end position="302"/>
    </location>
</feature>
<keyword evidence="4" id="KW-1185">Reference proteome</keyword>
<dbReference type="Gene3D" id="3.40.50.300">
    <property type="entry name" value="P-loop containing nucleotide triphosphate hydrolases"/>
    <property type="match status" value="2"/>
</dbReference>
<dbReference type="Pfam" id="PF08751">
    <property type="entry name" value="TrwC"/>
    <property type="match status" value="1"/>
</dbReference>
<dbReference type="EMBL" id="JACJIM010000001">
    <property type="protein sequence ID" value="MBA9061529.1"/>
    <property type="molecule type" value="Genomic_DNA"/>
</dbReference>
<dbReference type="Proteomes" id="UP000565455">
    <property type="component" value="Unassembled WGS sequence"/>
</dbReference>
<feature type="region of interest" description="Disordered" evidence="1">
    <location>
        <begin position="861"/>
        <end position="914"/>
    </location>
</feature>
<comment type="caution">
    <text evidence="3">The sequence shown here is derived from an EMBL/GenBank/DDBJ whole genome shotgun (WGS) entry which is preliminary data.</text>
</comment>
<dbReference type="InterPro" id="IPR014862">
    <property type="entry name" value="TrwC"/>
</dbReference>
<protein>
    <submittedName>
        <fullName evidence="3">Conjugative relaxase-like TrwC/TraI family protein</fullName>
    </submittedName>
</protein>